<dbReference type="SMART" id="SM00671">
    <property type="entry name" value="SEL1"/>
    <property type="match status" value="8"/>
</dbReference>
<dbReference type="InterPro" id="IPR006597">
    <property type="entry name" value="Sel1-like"/>
</dbReference>
<dbReference type="PANTHER" id="PTHR11102">
    <property type="entry name" value="SEL-1-LIKE PROTEIN"/>
    <property type="match status" value="1"/>
</dbReference>
<reference evidence="1" key="1">
    <citation type="submission" date="2018-10" db="EMBL/GenBank/DDBJ databases">
        <title>Hidden diversity of soil giant viruses.</title>
        <authorList>
            <person name="Schulz F."/>
            <person name="Alteio L."/>
            <person name="Goudeau D."/>
            <person name="Ryan E.M."/>
            <person name="Malmstrom R.R."/>
            <person name="Blanchard J."/>
            <person name="Woyke T."/>
        </authorList>
    </citation>
    <scope>NUCLEOTIDE SEQUENCE</scope>
    <source>
        <strain evidence="1">HAV1</strain>
    </source>
</reference>
<dbReference type="InterPro" id="IPR011990">
    <property type="entry name" value="TPR-like_helical_dom_sf"/>
</dbReference>
<dbReference type="Gene3D" id="1.25.40.10">
    <property type="entry name" value="Tetratricopeptide repeat domain"/>
    <property type="match status" value="2"/>
</dbReference>
<name>A0A3G5A3T6_9VIRU</name>
<evidence type="ECO:0000313" key="1">
    <source>
        <dbReference type="EMBL" id="AYV80493.1"/>
    </source>
</evidence>
<accession>A0A3G5A3T6</accession>
<dbReference type="SUPFAM" id="SSF81901">
    <property type="entry name" value="HCP-like"/>
    <property type="match status" value="2"/>
</dbReference>
<dbReference type="InterPro" id="IPR050767">
    <property type="entry name" value="Sel1_AlgK"/>
</dbReference>
<organism evidence="1">
    <name type="scientific">Harvfovirus sp</name>
    <dbReference type="NCBI Taxonomy" id="2487768"/>
    <lineage>
        <taxon>Viruses</taxon>
        <taxon>Varidnaviria</taxon>
        <taxon>Bamfordvirae</taxon>
        <taxon>Nucleocytoviricota</taxon>
        <taxon>Megaviricetes</taxon>
        <taxon>Imitervirales</taxon>
        <taxon>Mimiviridae</taxon>
        <taxon>Klosneuvirinae</taxon>
    </lineage>
</organism>
<protein>
    <submittedName>
        <fullName evidence="1">Uncharacterized protein</fullName>
    </submittedName>
</protein>
<gene>
    <name evidence="1" type="ORF">Harvfovirus2_23</name>
</gene>
<proteinExistence type="predicted"/>
<dbReference type="PANTHER" id="PTHR11102:SF160">
    <property type="entry name" value="ERAD-ASSOCIATED E3 UBIQUITIN-PROTEIN LIGASE COMPONENT HRD3"/>
    <property type="match status" value="1"/>
</dbReference>
<sequence length="399" mass="44568">MGNDPMKAYNAGKESFSNKNYHDAFLGFKAGSDLNHPPSIHMLGILHLNGLHIAKDEKEAENHFMKAHKLYHTESTFELGKLLLKTDHKEGMKYIKEAADKGEPGALALFGKILLNGLYAVEKDEKEAKKKFIEAYAKGDPTAAYELGILSEFENVDTAVKYLKEASAKGLAKASLKLANLFCQEKLVPLSIKDAKLYAELALKQGDTDAAFLLGLIHHHSGPDYDLKKSVEYYMIAAEGGNSQAQHQMGDFYEHGYDFLLRNEKKAFDYYYRAALLNDSKSILLVAEMLFSGTGIEKNISKAFEFHLKAYKAKETDYFDLNLKYSRIPLFQEKLCTMYLQEVIEKQSTGAEFIRKTASASREILTKVLLTKIISEPHPGLSPPSLIAVAAATGFIPYI</sequence>
<dbReference type="EMBL" id="MK072244">
    <property type="protein sequence ID" value="AYV80493.1"/>
    <property type="molecule type" value="Genomic_DNA"/>
</dbReference>
<dbReference type="Pfam" id="PF08238">
    <property type="entry name" value="Sel1"/>
    <property type="match status" value="7"/>
</dbReference>